<feature type="domain" description="HTH cro/C1-type" evidence="2">
    <location>
        <begin position="10"/>
        <end position="64"/>
    </location>
</feature>
<dbReference type="GO" id="GO:0016491">
    <property type="term" value="F:oxidoreductase activity"/>
    <property type="evidence" value="ECO:0007669"/>
    <property type="project" value="InterPro"/>
</dbReference>
<dbReference type="Gene3D" id="2.60.40.730">
    <property type="entry name" value="SOR catalytic domain"/>
    <property type="match status" value="1"/>
</dbReference>
<gene>
    <name evidence="3" type="ORF">FRC53_06370</name>
</gene>
<organism evidence="3 4">
    <name type="scientific">Candidatus Pseudoramibacter fermentans</name>
    <dbReference type="NCBI Taxonomy" id="2594427"/>
    <lineage>
        <taxon>Bacteria</taxon>
        <taxon>Bacillati</taxon>
        <taxon>Bacillota</taxon>
        <taxon>Clostridia</taxon>
        <taxon>Eubacteriales</taxon>
        <taxon>Eubacteriaceae</taxon>
        <taxon>Pseudoramibacter</taxon>
    </lineage>
</organism>
<dbReference type="InterPro" id="IPR010982">
    <property type="entry name" value="Lambda_DNA-bd_dom_sf"/>
</dbReference>
<evidence type="ECO:0000256" key="1">
    <source>
        <dbReference type="ARBA" id="ARBA00023125"/>
    </source>
</evidence>
<protein>
    <submittedName>
        <fullName evidence="3">Helix-turn-helix domain-containing protein</fullName>
    </submittedName>
</protein>
<dbReference type="PANTHER" id="PTHR46558">
    <property type="entry name" value="TRACRIPTIONAL REGULATORY PROTEIN-RELATED-RELATED"/>
    <property type="match status" value="1"/>
</dbReference>
<keyword evidence="4" id="KW-1185">Reference proteome</keyword>
<evidence type="ECO:0000259" key="2">
    <source>
        <dbReference type="PROSITE" id="PS50943"/>
    </source>
</evidence>
<dbReference type="SMART" id="SM00530">
    <property type="entry name" value="HTH_XRE"/>
    <property type="match status" value="1"/>
</dbReference>
<proteinExistence type="predicted"/>
<dbReference type="SUPFAM" id="SSF47413">
    <property type="entry name" value="lambda repressor-like DNA-binding domains"/>
    <property type="match status" value="1"/>
</dbReference>
<comment type="caution">
    <text evidence="3">The sequence shown here is derived from an EMBL/GenBank/DDBJ whole genome shotgun (WGS) entry which is preliminary data.</text>
</comment>
<dbReference type="CDD" id="cd00093">
    <property type="entry name" value="HTH_XRE"/>
    <property type="match status" value="1"/>
</dbReference>
<dbReference type="Proteomes" id="UP000473648">
    <property type="component" value="Unassembled WGS sequence"/>
</dbReference>
<dbReference type="EMBL" id="VOGB01000004">
    <property type="protein sequence ID" value="MQM73034.1"/>
    <property type="molecule type" value="Genomic_DNA"/>
</dbReference>
<dbReference type="InterPro" id="IPR001387">
    <property type="entry name" value="Cro/C1-type_HTH"/>
</dbReference>
<reference evidence="3" key="1">
    <citation type="journal article" date="2020" name="Appl. Environ. Microbiol.">
        <title>Medium-Chain Fatty Acid Synthesis by 'Candidatus Weimeria bifida' gen. nov., sp. nov., and 'Candidatus Pseudoramibacter fermentans' sp. nov.</title>
        <authorList>
            <person name="Scarborough M.J."/>
            <person name="Myers K.S."/>
            <person name="Donohue T.J."/>
            <person name="Noguera D.R."/>
        </authorList>
    </citation>
    <scope>NUCLEOTIDE SEQUENCE</scope>
    <source>
        <strain evidence="3">EUB1.1</strain>
    </source>
</reference>
<dbReference type="GO" id="GO:0005506">
    <property type="term" value="F:iron ion binding"/>
    <property type="evidence" value="ECO:0007669"/>
    <property type="project" value="InterPro"/>
</dbReference>
<dbReference type="PANTHER" id="PTHR46558:SF11">
    <property type="entry name" value="HTH-TYPE TRANSCRIPTIONAL REGULATOR XRE"/>
    <property type="match status" value="1"/>
</dbReference>
<evidence type="ECO:0000313" key="3">
    <source>
        <dbReference type="EMBL" id="MQM73034.1"/>
    </source>
</evidence>
<name>A0A6L5GS23_9FIRM</name>
<dbReference type="AlphaFoldDB" id="A0A6L5GS23"/>
<accession>A0A6L5GS23</accession>
<sequence>MDRYVTGAVIRRLREKKKLTQEELASKVYVSSKAVSKWETGQGFPDISLLEPLAKALDISVIELLSGEDIRNLNRSSNMAKGKFYVCPVCGNVIRSTGEAVVSCCGITLPPLDPEPADDDHTIRIEIVEDEYYVTVNHPMTKDHYISFLEAVSDHGVQFEKLYPEGNAETRFKINGIRCIYAYCNRHGRNDKTQRQQLVAC</sequence>
<dbReference type="Pfam" id="PF01880">
    <property type="entry name" value="Desulfoferrodox"/>
    <property type="match status" value="1"/>
</dbReference>
<dbReference type="InterPro" id="IPR002742">
    <property type="entry name" value="Desulfoferrodoxin_Fe-bd_dom"/>
</dbReference>
<dbReference type="Pfam" id="PF01381">
    <property type="entry name" value="HTH_3"/>
    <property type="match status" value="1"/>
</dbReference>
<evidence type="ECO:0000313" key="4">
    <source>
        <dbReference type="Proteomes" id="UP000473648"/>
    </source>
</evidence>
<dbReference type="PROSITE" id="PS50943">
    <property type="entry name" value="HTH_CROC1"/>
    <property type="match status" value="1"/>
</dbReference>
<dbReference type="SUPFAM" id="SSF49367">
    <property type="entry name" value="Superoxide reductase-like"/>
    <property type="match status" value="1"/>
</dbReference>
<keyword evidence="1" id="KW-0238">DNA-binding</keyword>
<dbReference type="Gene3D" id="1.10.260.40">
    <property type="entry name" value="lambda repressor-like DNA-binding domains"/>
    <property type="match status" value="1"/>
</dbReference>
<dbReference type="GO" id="GO:0003677">
    <property type="term" value="F:DNA binding"/>
    <property type="evidence" value="ECO:0007669"/>
    <property type="project" value="UniProtKB-KW"/>
</dbReference>
<dbReference type="InterPro" id="IPR036073">
    <property type="entry name" value="Desulfoferrodoxin_Fe-bd_dom_sf"/>
</dbReference>